<dbReference type="GeneTree" id="ENSGT00940000156683"/>
<evidence type="ECO:0000256" key="11">
    <source>
        <dbReference type="ARBA" id="ARBA00023180"/>
    </source>
</evidence>
<dbReference type="PRINTS" id="PR00205">
    <property type="entry name" value="CADHERIN"/>
</dbReference>
<keyword evidence="9 13" id="KW-1133">Transmembrane helix</keyword>
<dbReference type="GO" id="GO:0005886">
    <property type="term" value="C:plasma membrane"/>
    <property type="evidence" value="ECO:0007669"/>
    <property type="project" value="UniProtKB-SubCell"/>
</dbReference>
<keyword evidence="5 14" id="KW-0732">Signal</keyword>
<evidence type="ECO:0000256" key="12">
    <source>
        <dbReference type="PROSITE-ProRule" id="PRU00043"/>
    </source>
</evidence>
<feature type="domain" description="Cadherin" evidence="15">
    <location>
        <begin position="451"/>
        <end position="560"/>
    </location>
</feature>
<organism evidence="16 17">
    <name type="scientific">Salvator merianae</name>
    <name type="common">Argentine black and white tegu</name>
    <name type="synonym">Tupinambis merianae</name>
    <dbReference type="NCBI Taxonomy" id="96440"/>
    <lineage>
        <taxon>Eukaryota</taxon>
        <taxon>Metazoa</taxon>
        <taxon>Chordata</taxon>
        <taxon>Craniata</taxon>
        <taxon>Vertebrata</taxon>
        <taxon>Euteleostomi</taxon>
        <taxon>Lepidosauria</taxon>
        <taxon>Squamata</taxon>
        <taxon>Bifurcata</taxon>
        <taxon>Unidentata</taxon>
        <taxon>Episquamata</taxon>
        <taxon>Laterata</taxon>
        <taxon>Teiioidea</taxon>
        <taxon>Teiidae</taxon>
        <taxon>Salvator</taxon>
    </lineage>
</organism>
<evidence type="ECO:0000256" key="14">
    <source>
        <dbReference type="SAM" id="SignalP"/>
    </source>
</evidence>
<evidence type="ECO:0000256" key="5">
    <source>
        <dbReference type="ARBA" id="ARBA00022729"/>
    </source>
</evidence>
<feature type="domain" description="Cadherin" evidence="15">
    <location>
        <begin position="241"/>
        <end position="345"/>
    </location>
</feature>
<feature type="domain" description="Cadherin" evidence="15">
    <location>
        <begin position="354"/>
        <end position="450"/>
    </location>
</feature>
<dbReference type="CDD" id="cd11304">
    <property type="entry name" value="Cadherin_repeat"/>
    <property type="match status" value="6"/>
</dbReference>
<dbReference type="GO" id="GO:0005509">
    <property type="term" value="F:calcium ion binding"/>
    <property type="evidence" value="ECO:0007669"/>
    <property type="project" value="UniProtKB-UniRule"/>
</dbReference>
<evidence type="ECO:0000256" key="8">
    <source>
        <dbReference type="ARBA" id="ARBA00022889"/>
    </source>
</evidence>
<dbReference type="SMART" id="SM00112">
    <property type="entry name" value="CA"/>
    <property type="match status" value="6"/>
</dbReference>
<protein>
    <recommendedName>
        <fullName evidence="15">Cadherin domain-containing protein</fullName>
    </recommendedName>
</protein>
<feature type="domain" description="Cadherin" evidence="15">
    <location>
        <begin position="25"/>
        <end position="131"/>
    </location>
</feature>
<feature type="transmembrane region" description="Helical" evidence="13">
    <location>
        <begin position="687"/>
        <end position="709"/>
    </location>
</feature>
<accession>A0A8D0E043</accession>
<sequence>SENQGAAVQRQVQLALFFSLFCLVLSEEIWYSVPEEREKGSHVGNLAKDLGLNKKDLLKRKLRIVSNANAQFLRVNEEHGDFCVGDRIDREAMCGKSPHCVLNFEVVLENPLNVFHISITIEDINDNAPQFVKDNIRLEISESSLTGAIFPLEGAEDPDVGRNSLQNYQLSPNKYFDLDTKENADGNKYPLLVQSKSLDRESELSLHLVLIGLDGGEPLKTGTAHIWISITDANDNAPVFTQEVYKSSIKESTPKESFVLHVKASDADEGLYAQITYSFSSIPAKAKQKFNLDPESGVISTREALDYEDSRSYIMLIEAKDGGGLLAHSKVEINILDENDNTPEVLLTSVFSPVPEDAPPGTVVALISVNDRDEGESGKTTCYMQGHLPFKILSSSNNYYKLLTDGPLDREKTPEYNITVTATDKGTPSLSTHKTISLQISDVNDNPPAFEESAYSVFVPENNPSGASIFTIKASDPDLGSNSRITYSILNSNLDELPLSSYVSINSETGTIYAQRSFDYEQFREFQIQVKAQDGGSPPLSNNITVRVFILDQNDNSPRVLYPLPDVDGSALFEMLPWSAEAGYLVTKVVAVDADSGHNAWISYHQTTEPTLFTIGLHSGEIRTAQAFAKRDVVKHRLIILVKDNGSPPLSASVTLNLVFAENFQEALPEMTKTQVDSDSQSDMNTILIIALVLVCVLFLFTALTVLIVKYQRRTSPAAFASYNTEMYSSLGPRFSCNYSNGTLALPCAYEVCLSSKSNQNEFAFVKPSQLVATDTAITADDSGIGSESLSGNLSSDYKMQVSITGI</sequence>
<dbReference type="GO" id="GO:0007156">
    <property type="term" value="P:homophilic cell adhesion via plasma membrane adhesion molecules"/>
    <property type="evidence" value="ECO:0007669"/>
    <property type="project" value="InterPro"/>
</dbReference>
<dbReference type="Pfam" id="PF00028">
    <property type="entry name" value="Cadherin"/>
    <property type="match status" value="4"/>
</dbReference>
<evidence type="ECO:0000256" key="6">
    <source>
        <dbReference type="ARBA" id="ARBA00022737"/>
    </source>
</evidence>
<keyword evidence="4 13" id="KW-0812">Transmembrane</keyword>
<dbReference type="FunFam" id="2.60.40.60:FF:000004">
    <property type="entry name" value="Protocadherin 1 gamma 2"/>
    <property type="match status" value="1"/>
</dbReference>
<dbReference type="PROSITE" id="PS00232">
    <property type="entry name" value="CADHERIN_1"/>
    <property type="match status" value="3"/>
</dbReference>
<feature type="signal peptide" evidence="14">
    <location>
        <begin position="1"/>
        <end position="26"/>
    </location>
</feature>
<dbReference type="FunFam" id="2.60.40.60:FF:000006">
    <property type="entry name" value="Protocadherin alpha 2"/>
    <property type="match status" value="1"/>
</dbReference>
<evidence type="ECO:0000313" key="16">
    <source>
        <dbReference type="Ensembl" id="ENSSMRP00000024629.1"/>
    </source>
</evidence>
<dbReference type="PROSITE" id="PS50268">
    <property type="entry name" value="CADHERIN_2"/>
    <property type="match status" value="6"/>
</dbReference>
<dbReference type="FunFam" id="2.60.40.60:FF:000001">
    <property type="entry name" value="Protocadherin alpha 2"/>
    <property type="match status" value="1"/>
</dbReference>
<evidence type="ECO:0000256" key="13">
    <source>
        <dbReference type="SAM" id="Phobius"/>
    </source>
</evidence>
<evidence type="ECO:0000256" key="1">
    <source>
        <dbReference type="ARBA" id="ARBA00003436"/>
    </source>
</evidence>
<evidence type="ECO:0000256" key="2">
    <source>
        <dbReference type="ARBA" id="ARBA00004251"/>
    </source>
</evidence>
<evidence type="ECO:0000256" key="3">
    <source>
        <dbReference type="ARBA" id="ARBA00022475"/>
    </source>
</evidence>
<feature type="domain" description="Cadherin" evidence="15">
    <location>
        <begin position="132"/>
        <end position="240"/>
    </location>
</feature>
<evidence type="ECO:0000256" key="4">
    <source>
        <dbReference type="ARBA" id="ARBA00022692"/>
    </source>
</evidence>
<evidence type="ECO:0000259" key="15">
    <source>
        <dbReference type="PROSITE" id="PS50268"/>
    </source>
</evidence>
<keyword evidence="11" id="KW-0325">Glycoprotein</keyword>
<keyword evidence="6" id="KW-0677">Repeat</keyword>
<dbReference type="FunFam" id="2.60.40.60:FF:000002">
    <property type="entry name" value="Protocadherin alpha 2"/>
    <property type="match status" value="1"/>
</dbReference>
<dbReference type="PANTHER" id="PTHR24028">
    <property type="entry name" value="CADHERIN-87A"/>
    <property type="match status" value="1"/>
</dbReference>
<dbReference type="Pfam" id="PF08266">
    <property type="entry name" value="Cadherin_2"/>
    <property type="match status" value="1"/>
</dbReference>
<dbReference type="SUPFAM" id="SSF49313">
    <property type="entry name" value="Cadherin-like"/>
    <property type="match status" value="6"/>
</dbReference>
<proteinExistence type="predicted"/>
<evidence type="ECO:0000256" key="9">
    <source>
        <dbReference type="ARBA" id="ARBA00022989"/>
    </source>
</evidence>
<dbReference type="FunFam" id="2.60.40.60:FF:000129">
    <property type="entry name" value="protocadherin alpha-C2 isoform X1"/>
    <property type="match status" value="1"/>
</dbReference>
<feature type="domain" description="Cadherin" evidence="15">
    <location>
        <begin position="579"/>
        <end position="671"/>
    </location>
</feature>
<keyword evidence="17" id="KW-1185">Reference proteome</keyword>
<keyword evidence="10 13" id="KW-0472">Membrane</keyword>
<keyword evidence="3" id="KW-1003">Cell membrane</keyword>
<dbReference type="InterPro" id="IPR013164">
    <property type="entry name" value="Cadherin_N"/>
</dbReference>
<dbReference type="InterPro" id="IPR050174">
    <property type="entry name" value="Protocadherin/Cadherin-CA"/>
</dbReference>
<comment type="subcellular location">
    <subcellularLocation>
        <location evidence="2">Cell membrane</location>
        <topology evidence="2">Single-pass type I membrane protein</topology>
    </subcellularLocation>
</comment>
<dbReference type="Ensembl" id="ENSSMRT00000028846.1">
    <property type="protein sequence ID" value="ENSSMRP00000024629.1"/>
    <property type="gene ID" value="ENSSMRG00000019054.1"/>
</dbReference>
<dbReference type="InterPro" id="IPR015919">
    <property type="entry name" value="Cadherin-like_sf"/>
</dbReference>
<feature type="chain" id="PRO_5034838778" description="Cadherin domain-containing protein" evidence="14">
    <location>
        <begin position="27"/>
        <end position="807"/>
    </location>
</feature>
<dbReference type="PANTHER" id="PTHR24028:SF73">
    <property type="entry name" value="PROTOCADHERIN GAMMA-B3-RELATED"/>
    <property type="match status" value="1"/>
</dbReference>
<name>A0A8D0E043_SALMN</name>
<dbReference type="AlphaFoldDB" id="A0A8D0E043"/>
<dbReference type="Proteomes" id="UP000694421">
    <property type="component" value="Unplaced"/>
</dbReference>
<comment type="function">
    <text evidence="1">Potential calcium-dependent cell-adhesion protein. May be involved in the establishment and maintenance of specific neuronal connections in the brain.</text>
</comment>
<evidence type="ECO:0000256" key="7">
    <source>
        <dbReference type="ARBA" id="ARBA00022837"/>
    </source>
</evidence>
<reference evidence="16" key="1">
    <citation type="submission" date="2025-08" db="UniProtKB">
        <authorList>
            <consortium name="Ensembl"/>
        </authorList>
    </citation>
    <scope>IDENTIFICATION</scope>
</reference>
<reference evidence="16" key="2">
    <citation type="submission" date="2025-09" db="UniProtKB">
        <authorList>
            <consortium name="Ensembl"/>
        </authorList>
    </citation>
    <scope>IDENTIFICATION</scope>
</reference>
<dbReference type="OMA" id="ERNTEWT"/>
<evidence type="ECO:0000256" key="10">
    <source>
        <dbReference type="ARBA" id="ARBA00023136"/>
    </source>
</evidence>
<dbReference type="InterPro" id="IPR020894">
    <property type="entry name" value="Cadherin_CS"/>
</dbReference>
<keyword evidence="8" id="KW-0130">Cell adhesion</keyword>
<dbReference type="Pfam" id="PF16492">
    <property type="entry name" value="Cadherin_C_2"/>
    <property type="match status" value="1"/>
</dbReference>
<keyword evidence="7 12" id="KW-0106">Calcium</keyword>
<dbReference type="InterPro" id="IPR002126">
    <property type="entry name" value="Cadherin-like_dom"/>
</dbReference>
<evidence type="ECO:0000313" key="17">
    <source>
        <dbReference type="Proteomes" id="UP000694421"/>
    </source>
</evidence>
<dbReference type="FunFam" id="2.60.40.60:FF:000018">
    <property type="entry name" value="Protocadherin gamma c3"/>
    <property type="match status" value="1"/>
</dbReference>
<dbReference type="Gene3D" id="2.60.40.60">
    <property type="entry name" value="Cadherins"/>
    <property type="match status" value="6"/>
</dbReference>
<dbReference type="InterPro" id="IPR032455">
    <property type="entry name" value="Cadherin_C"/>
</dbReference>